<dbReference type="PANTHER" id="PTHR43176">
    <property type="entry name" value="3-HYDROXYISOBUTYRYL-COA HYDROLASE-RELATED"/>
    <property type="match status" value="1"/>
</dbReference>
<protein>
    <recommendedName>
        <fullName evidence="2">3-hydroxyisobutyryl-CoA hydrolase</fullName>
        <ecNumber evidence="2">3.1.2.4</ecNumber>
    </recommendedName>
</protein>
<evidence type="ECO:0000256" key="2">
    <source>
        <dbReference type="ARBA" id="ARBA00011915"/>
    </source>
</evidence>
<name>A0A1H7PDE3_9NOCA</name>
<dbReference type="EC" id="3.1.2.4" evidence="2"/>
<dbReference type="EMBL" id="FOAW01000008">
    <property type="protein sequence ID" value="SEL33763.1"/>
    <property type="molecule type" value="Genomic_DNA"/>
</dbReference>
<evidence type="ECO:0000313" key="5">
    <source>
        <dbReference type="EMBL" id="SEL33763.1"/>
    </source>
</evidence>
<comment type="catalytic activity">
    <reaction evidence="1">
        <text>3-hydroxy-2-methylpropanoyl-CoA + H2O = 3-hydroxy-2-methylpropanoate + CoA + H(+)</text>
        <dbReference type="Rhea" id="RHEA:20888"/>
        <dbReference type="ChEBI" id="CHEBI:11805"/>
        <dbReference type="ChEBI" id="CHEBI:15377"/>
        <dbReference type="ChEBI" id="CHEBI:15378"/>
        <dbReference type="ChEBI" id="CHEBI:57287"/>
        <dbReference type="ChEBI" id="CHEBI:57340"/>
        <dbReference type="EC" id="3.1.2.4"/>
    </reaction>
</comment>
<feature type="domain" description="Enoyl-CoA hydratase/isomerase" evidence="4">
    <location>
        <begin position="25"/>
        <end position="344"/>
    </location>
</feature>
<dbReference type="InterPro" id="IPR029045">
    <property type="entry name" value="ClpP/crotonase-like_dom_sf"/>
</dbReference>
<accession>A0A1H7PDE3</accession>
<reference evidence="6" key="1">
    <citation type="submission" date="2016-10" db="EMBL/GenBank/DDBJ databases">
        <authorList>
            <person name="Varghese N."/>
            <person name="Submissions S."/>
        </authorList>
    </citation>
    <scope>NUCLEOTIDE SEQUENCE [LARGE SCALE GENOMIC DNA]</scope>
    <source>
        <strain evidence="6">DSM 44675</strain>
    </source>
</reference>
<dbReference type="GO" id="GO:0006574">
    <property type="term" value="P:L-valine catabolic process"/>
    <property type="evidence" value="ECO:0007669"/>
    <property type="project" value="TreeGrafter"/>
</dbReference>
<dbReference type="NCBIfam" id="NF004127">
    <property type="entry name" value="PRK05617.1"/>
    <property type="match status" value="1"/>
</dbReference>
<dbReference type="PANTHER" id="PTHR43176:SF3">
    <property type="entry name" value="3-HYDROXYISOBUTYRYL-COA HYDROLASE, MITOCHONDRIAL"/>
    <property type="match status" value="1"/>
</dbReference>
<organism evidence="5 6">
    <name type="scientific">Rhodococcus maanshanensis</name>
    <dbReference type="NCBI Taxonomy" id="183556"/>
    <lineage>
        <taxon>Bacteria</taxon>
        <taxon>Bacillati</taxon>
        <taxon>Actinomycetota</taxon>
        <taxon>Actinomycetes</taxon>
        <taxon>Mycobacteriales</taxon>
        <taxon>Nocardiaceae</taxon>
        <taxon>Rhodococcus</taxon>
    </lineage>
</organism>
<dbReference type="SUPFAM" id="SSF52096">
    <property type="entry name" value="ClpP/crotonase"/>
    <property type="match status" value="1"/>
</dbReference>
<proteinExistence type="predicted"/>
<dbReference type="Pfam" id="PF16113">
    <property type="entry name" value="ECH_2"/>
    <property type="match status" value="1"/>
</dbReference>
<evidence type="ECO:0000256" key="1">
    <source>
        <dbReference type="ARBA" id="ARBA00001709"/>
    </source>
</evidence>
<dbReference type="Gene3D" id="3.90.226.10">
    <property type="entry name" value="2-enoyl-CoA Hydratase, Chain A, domain 1"/>
    <property type="match status" value="1"/>
</dbReference>
<keyword evidence="6" id="KW-1185">Reference proteome</keyword>
<evidence type="ECO:0000259" key="4">
    <source>
        <dbReference type="Pfam" id="PF16113"/>
    </source>
</evidence>
<dbReference type="AlphaFoldDB" id="A0A1H7PDE3"/>
<dbReference type="GO" id="GO:0005829">
    <property type="term" value="C:cytosol"/>
    <property type="evidence" value="ECO:0007669"/>
    <property type="project" value="TreeGrafter"/>
</dbReference>
<evidence type="ECO:0000313" key="6">
    <source>
        <dbReference type="Proteomes" id="UP000198677"/>
    </source>
</evidence>
<dbReference type="CDD" id="cd06558">
    <property type="entry name" value="crotonase-like"/>
    <property type="match status" value="1"/>
</dbReference>
<evidence type="ECO:0000256" key="3">
    <source>
        <dbReference type="ARBA" id="ARBA00022801"/>
    </source>
</evidence>
<keyword evidence="3" id="KW-0378">Hydrolase</keyword>
<sequence length="380" mass="39973">MSGVSAGTPEVTEAEVIVDKRDGLGLLTLNRPKAINALNHSMVHQLAAALAEWFYDDEVRAVVLTGAGERGLCAGGDIVSIYHDAQDGGDGSREFWRDEYVLNAAIASYPKPYVAIMDGIVMGGGVGVSAHGSVRIVTERSMIGMPEAGIGFVLDVGGTYLLSRAPGELGTHIALTTARLTAGDAIACGLADHFIPSGRVPAFLEALAAGPLERALEEFTEPAPESALLAQRGWIGDAYSADTVEEIVARLRDSGIPAAIDAAEQILTKSPTAAKVTLRSLRRSRDLGSLEEVLNQEYRVSSACLDSHDLVEGIRAQVVEKDRNPAWSPATLEEVTDEQVDRFFAGLGASELGLAPGGNTDSSHILGNIQELSSVGEGKS</sequence>
<dbReference type="Proteomes" id="UP000198677">
    <property type="component" value="Unassembled WGS sequence"/>
</dbReference>
<dbReference type="InterPro" id="IPR032259">
    <property type="entry name" value="HIBYL-CoA-H"/>
</dbReference>
<gene>
    <name evidence="5" type="ORF">SAMN05444583_10818</name>
</gene>
<dbReference type="InterPro" id="IPR045004">
    <property type="entry name" value="ECH_dom"/>
</dbReference>
<dbReference type="GO" id="GO:0003860">
    <property type="term" value="F:3-hydroxyisobutyryl-CoA hydrolase activity"/>
    <property type="evidence" value="ECO:0007669"/>
    <property type="project" value="UniProtKB-EC"/>
</dbReference>